<dbReference type="PROSITE" id="PS50404">
    <property type="entry name" value="GST_NTER"/>
    <property type="match status" value="1"/>
</dbReference>
<feature type="domain" description="GST C-terminal" evidence="3">
    <location>
        <begin position="86"/>
        <end position="204"/>
    </location>
</feature>
<organism evidence="4">
    <name type="scientific">hydrothermal vent metagenome</name>
    <dbReference type="NCBI Taxonomy" id="652676"/>
    <lineage>
        <taxon>unclassified sequences</taxon>
        <taxon>metagenomes</taxon>
        <taxon>ecological metagenomes</taxon>
    </lineage>
</organism>
<dbReference type="CDD" id="cd03056">
    <property type="entry name" value="GST_N_4"/>
    <property type="match status" value="1"/>
</dbReference>
<feature type="domain" description="GST N-terminal" evidence="2">
    <location>
        <begin position="1"/>
        <end position="81"/>
    </location>
</feature>
<dbReference type="EMBL" id="UOED01000053">
    <property type="protein sequence ID" value="VAV89995.1"/>
    <property type="molecule type" value="Genomic_DNA"/>
</dbReference>
<dbReference type="Pfam" id="PF13409">
    <property type="entry name" value="GST_N_2"/>
    <property type="match status" value="1"/>
</dbReference>
<dbReference type="Pfam" id="PF00043">
    <property type="entry name" value="GST_C"/>
    <property type="match status" value="1"/>
</dbReference>
<dbReference type="InterPro" id="IPR040079">
    <property type="entry name" value="Glutathione_S-Trfase"/>
</dbReference>
<protein>
    <submittedName>
        <fullName evidence="4">Glutathione S-transferase, unnamed subgroup</fullName>
        <ecNumber evidence="4">2.5.1.18</ecNumber>
    </submittedName>
</protein>
<dbReference type="GO" id="GO:0004364">
    <property type="term" value="F:glutathione transferase activity"/>
    <property type="evidence" value="ECO:0007669"/>
    <property type="project" value="UniProtKB-EC"/>
</dbReference>
<dbReference type="AlphaFoldDB" id="A0A3B0S3H2"/>
<accession>A0A3B0S3H2</accession>
<dbReference type="PANTHER" id="PTHR44051">
    <property type="entry name" value="GLUTATHIONE S-TRANSFERASE-RELATED"/>
    <property type="match status" value="1"/>
</dbReference>
<evidence type="ECO:0000259" key="3">
    <source>
        <dbReference type="PROSITE" id="PS50405"/>
    </source>
</evidence>
<evidence type="ECO:0000259" key="2">
    <source>
        <dbReference type="PROSITE" id="PS50404"/>
    </source>
</evidence>
<dbReference type="Gene3D" id="3.40.30.10">
    <property type="entry name" value="Glutaredoxin"/>
    <property type="match status" value="1"/>
</dbReference>
<dbReference type="InterPro" id="IPR036249">
    <property type="entry name" value="Thioredoxin-like_sf"/>
</dbReference>
<keyword evidence="1 4" id="KW-0808">Transferase</keyword>
<name>A0A3B0S3H2_9ZZZZ</name>
<dbReference type="PROSITE" id="PS50405">
    <property type="entry name" value="GST_CTER"/>
    <property type="match status" value="1"/>
</dbReference>
<sequence length="204" mass="21650">MIKFYSFALSGHSHRVDLMLNLLGLPHENITIDLMKGEQKTPEFLALNPFGTVPALEDDGVVLGDSNAIILYLAKKYGGGKWLPEDPAQAAEVQGWLTVAASKIATGPASARLVTVFGASLDHEATKATANALFAVMDKALSDRRFLIGDQATIADVAGYSYIAHAPEGGVSLDPYPNIRAWLGNIEALDGFVPMPATKAGLVT</sequence>
<dbReference type="FunFam" id="3.40.30.10:FF:000039">
    <property type="entry name" value="Glutathione S-transferase domain"/>
    <property type="match status" value="1"/>
</dbReference>
<dbReference type="SUPFAM" id="SSF47616">
    <property type="entry name" value="GST C-terminal domain-like"/>
    <property type="match status" value="1"/>
</dbReference>
<dbReference type="Gene3D" id="1.20.1050.10">
    <property type="match status" value="1"/>
</dbReference>
<evidence type="ECO:0000256" key="1">
    <source>
        <dbReference type="ARBA" id="ARBA00022679"/>
    </source>
</evidence>
<dbReference type="SFLD" id="SFLDG01151">
    <property type="entry name" value="Main.2:_Nu-like"/>
    <property type="match status" value="1"/>
</dbReference>
<dbReference type="InterPro" id="IPR036282">
    <property type="entry name" value="Glutathione-S-Trfase_C_sf"/>
</dbReference>
<dbReference type="InterPro" id="IPR004045">
    <property type="entry name" value="Glutathione_S-Trfase_N"/>
</dbReference>
<proteinExistence type="predicted"/>
<dbReference type="PANTHER" id="PTHR44051:SF2">
    <property type="entry name" value="HYPOTHETICAL GLUTATHIONE S-TRANSFERASE LIKE PROTEIN"/>
    <property type="match status" value="1"/>
</dbReference>
<dbReference type="EC" id="2.5.1.18" evidence="4"/>
<gene>
    <name evidence="4" type="ORF">MNBD_ALPHA02-260</name>
</gene>
<dbReference type="SFLD" id="SFLDS00019">
    <property type="entry name" value="Glutathione_Transferase_(cytos"/>
    <property type="match status" value="1"/>
</dbReference>
<evidence type="ECO:0000313" key="4">
    <source>
        <dbReference type="EMBL" id="VAV89995.1"/>
    </source>
</evidence>
<reference evidence="4" key="1">
    <citation type="submission" date="2018-06" db="EMBL/GenBank/DDBJ databases">
        <authorList>
            <person name="Zhirakovskaya E."/>
        </authorList>
    </citation>
    <scope>NUCLEOTIDE SEQUENCE</scope>
</reference>
<dbReference type="SUPFAM" id="SSF52833">
    <property type="entry name" value="Thioredoxin-like"/>
    <property type="match status" value="1"/>
</dbReference>
<dbReference type="InterPro" id="IPR004046">
    <property type="entry name" value="GST_C"/>
</dbReference>
<dbReference type="SFLD" id="SFLDG00358">
    <property type="entry name" value="Main_(cytGST)"/>
    <property type="match status" value="1"/>
</dbReference>
<dbReference type="CDD" id="cd03206">
    <property type="entry name" value="GST_C_7"/>
    <property type="match status" value="1"/>
</dbReference>
<dbReference type="InterPro" id="IPR010987">
    <property type="entry name" value="Glutathione-S-Trfase_C-like"/>
</dbReference>